<proteinExistence type="predicted"/>
<comment type="caution">
    <text evidence="2">The sequence shown here is derived from an EMBL/GenBank/DDBJ whole genome shotgun (WGS) entry which is preliminary data.</text>
</comment>
<feature type="region of interest" description="Disordered" evidence="1">
    <location>
        <begin position="1"/>
        <end position="20"/>
    </location>
</feature>
<keyword evidence="3" id="KW-1185">Reference proteome</keyword>
<accession>A0A7J9FBB7</accession>
<protein>
    <submittedName>
        <fullName evidence="2">Uncharacterized protein</fullName>
    </submittedName>
</protein>
<organism evidence="2 3">
    <name type="scientific">Gossypium trilobum</name>
    <dbReference type="NCBI Taxonomy" id="34281"/>
    <lineage>
        <taxon>Eukaryota</taxon>
        <taxon>Viridiplantae</taxon>
        <taxon>Streptophyta</taxon>
        <taxon>Embryophyta</taxon>
        <taxon>Tracheophyta</taxon>
        <taxon>Spermatophyta</taxon>
        <taxon>Magnoliopsida</taxon>
        <taxon>eudicotyledons</taxon>
        <taxon>Gunneridae</taxon>
        <taxon>Pentapetalae</taxon>
        <taxon>rosids</taxon>
        <taxon>malvids</taxon>
        <taxon>Malvales</taxon>
        <taxon>Malvaceae</taxon>
        <taxon>Malvoideae</taxon>
        <taxon>Gossypium</taxon>
    </lineage>
</organism>
<dbReference type="AlphaFoldDB" id="A0A7J9FBB7"/>
<dbReference type="Proteomes" id="UP000593568">
    <property type="component" value="Unassembled WGS sequence"/>
</dbReference>
<dbReference type="EMBL" id="JABEZW010000013">
    <property type="protein sequence ID" value="MBA0782582.1"/>
    <property type="molecule type" value="Genomic_DNA"/>
</dbReference>
<evidence type="ECO:0000256" key="1">
    <source>
        <dbReference type="SAM" id="MobiDB-lite"/>
    </source>
</evidence>
<sequence>VLIEGFLENSPPTPNGKKKSELGKTWFIVQRPVNRVFRMEPTNKKHGFYRFCHTRDSNNGRCRLVGNDNG</sequence>
<feature type="non-terminal residue" evidence="2">
    <location>
        <position position="1"/>
    </location>
</feature>
<reference evidence="2 3" key="1">
    <citation type="journal article" date="2019" name="Genome Biol. Evol.">
        <title>Insights into the evolution of the New World diploid cottons (Gossypium, subgenus Houzingenia) based on genome sequencing.</title>
        <authorList>
            <person name="Grover C.E."/>
            <person name="Arick M.A. 2nd"/>
            <person name="Thrash A."/>
            <person name="Conover J.L."/>
            <person name="Sanders W.S."/>
            <person name="Peterson D.G."/>
            <person name="Frelichowski J.E."/>
            <person name="Scheffler J.A."/>
            <person name="Scheffler B.E."/>
            <person name="Wendel J.F."/>
        </authorList>
    </citation>
    <scope>NUCLEOTIDE SEQUENCE [LARGE SCALE GENOMIC DNA]</scope>
    <source>
        <strain evidence="2">8</strain>
        <tissue evidence="2">Leaf</tissue>
    </source>
</reference>
<evidence type="ECO:0000313" key="2">
    <source>
        <dbReference type="EMBL" id="MBA0782582.1"/>
    </source>
</evidence>
<evidence type="ECO:0000313" key="3">
    <source>
        <dbReference type="Proteomes" id="UP000593568"/>
    </source>
</evidence>
<gene>
    <name evidence="2" type="ORF">Gotri_000445</name>
</gene>
<name>A0A7J9FBB7_9ROSI</name>